<keyword evidence="8" id="KW-0255">Endonuclease</keyword>
<feature type="compositionally biased region" description="Polar residues" evidence="16">
    <location>
        <begin position="131"/>
        <end position="140"/>
    </location>
</feature>
<dbReference type="GO" id="GO:0046872">
    <property type="term" value="F:metal ion binding"/>
    <property type="evidence" value="ECO:0007669"/>
    <property type="project" value="UniProtKB-KW"/>
</dbReference>
<evidence type="ECO:0000256" key="4">
    <source>
        <dbReference type="ARBA" id="ARBA00022695"/>
    </source>
</evidence>
<feature type="domain" description="Reverse transcriptase RNase H-like" evidence="19">
    <location>
        <begin position="886"/>
        <end position="972"/>
    </location>
</feature>
<evidence type="ECO:0000259" key="19">
    <source>
        <dbReference type="Pfam" id="PF17917"/>
    </source>
</evidence>
<organism evidence="22 23">
    <name type="scientific">Corchorus capsularis</name>
    <name type="common">Jute</name>
    <dbReference type="NCBI Taxonomy" id="210143"/>
    <lineage>
        <taxon>Eukaryota</taxon>
        <taxon>Viridiplantae</taxon>
        <taxon>Streptophyta</taxon>
        <taxon>Embryophyta</taxon>
        <taxon>Tracheophyta</taxon>
        <taxon>Spermatophyta</taxon>
        <taxon>Magnoliopsida</taxon>
        <taxon>eudicotyledons</taxon>
        <taxon>Gunneridae</taxon>
        <taxon>Pentapetalae</taxon>
        <taxon>rosids</taxon>
        <taxon>malvids</taxon>
        <taxon>Malvales</taxon>
        <taxon>Malvaceae</taxon>
        <taxon>Grewioideae</taxon>
        <taxon>Apeibeae</taxon>
        <taxon>Corchorus</taxon>
    </lineage>
</organism>
<evidence type="ECO:0000256" key="16">
    <source>
        <dbReference type="SAM" id="MobiDB-lite"/>
    </source>
</evidence>
<evidence type="ECO:0000256" key="3">
    <source>
        <dbReference type="ARBA" id="ARBA00022679"/>
    </source>
</evidence>
<feature type="compositionally biased region" description="Low complexity" evidence="16">
    <location>
        <begin position="372"/>
        <end position="381"/>
    </location>
</feature>
<evidence type="ECO:0000313" key="23">
    <source>
        <dbReference type="Proteomes" id="UP000188268"/>
    </source>
</evidence>
<dbReference type="GO" id="GO:0003887">
    <property type="term" value="F:DNA-directed DNA polymerase activity"/>
    <property type="evidence" value="ECO:0007669"/>
    <property type="project" value="UniProtKB-KW"/>
</dbReference>
<keyword evidence="6" id="KW-0479">Metal-binding</keyword>
<dbReference type="SUPFAM" id="SSF50630">
    <property type="entry name" value="Acid proteases"/>
    <property type="match status" value="1"/>
</dbReference>
<feature type="domain" description="Integrase zinc-binding" evidence="20">
    <location>
        <begin position="1091"/>
        <end position="1145"/>
    </location>
</feature>
<dbReference type="Pfam" id="PF17917">
    <property type="entry name" value="RT_RNaseH"/>
    <property type="match status" value="1"/>
</dbReference>
<keyword evidence="3" id="KW-0808">Transferase</keyword>
<dbReference type="GO" id="GO:0004190">
    <property type="term" value="F:aspartic-type endopeptidase activity"/>
    <property type="evidence" value="ECO:0007669"/>
    <property type="project" value="UniProtKB-KW"/>
</dbReference>
<feature type="region of interest" description="Disordered" evidence="16">
    <location>
        <begin position="326"/>
        <end position="445"/>
    </location>
</feature>
<dbReference type="FunFam" id="3.30.70.270:FF:000003">
    <property type="entry name" value="Transposon Ty3-G Gag-Pol polyprotein"/>
    <property type="match status" value="1"/>
</dbReference>
<dbReference type="Gene3D" id="3.10.10.10">
    <property type="entry name" value="HIV Type 1 Reverse Transcriptase, subunit A, domain 1"/>
    <property type="match status" value="1"/>
</dbReference>
<evidence type="ECO:0000256" key="10">
    <source>
        <dbReference type="ARBA" id="ARBA00022842"/>
    </source>
</evidence>
<dbReference type="Gene3D" id="1.10.340.70">
    <property type="match status" value="1"/>
</dbReference>
<dbReference type="Proteomes" id="UP000188268">
    <property type="component" value="Unassembled WGS sequence"/>
</dbReference>
<evidence type="ECO:0000256" key="11">
    <source>
        <dbReference type="ARBA" id="ARBA00022908"/>
    </source>
</evidence>
<dbReference type="PANTHER" id="PTHR37984:SF5">
    <property type="entry name" value="PROTEIN NYNRIN-LIKE"/>
    <property type="match status" value="1"/>
</dbReference>
<dbReference type="InterPro" id="IPR012337">
    <property type="entry name" value="RNaseH-like_sf"/>
</dbReference>
<dbReference type="Pfam" id="PF03732">
    <property type="entry name" value="Retrotrans_gag"/>
    <property type="match status" value="1"/>
</dbReference>
<sequence length="1430" mass="164360">MVGERLKKRSLWNELPPRLIQLMRSFLRERRNILLMMCPLPLENISEQPSPQPQTAGLGQQPGMFHDVPRRRRNAGPSSQAVYPPQYGYPYGYQHYSPFQFTPQNAPPPPPNTSQVVPPQHMHPSAPFQPTRATTVTTSGRSRDLAKKLKDAKTMGCKDFSGENDDVEPIDWVEYINKTLTDLECTDSEKLKIATRLLIKSAKVWWDNVEVRYLEGVTWADFLKEFVQEYYPKEERDDKLAQFYSLEQGDMTVKEYKAELRKLFRHLPPESRRDIQLSAKFSQGLQLDIRERMTVTPSQTYKDKVMSAVRAEKLILERSLSSGGKFWGKRKTDSSSDQSSKKSKSTASSGGNSYASSVGSPRKPQPSRFGKSKTSISSTIKGQHREGSQTTQYRFTPRNNQRAIQAQASTATTSGSGAGGNTTLQNSSKPVTRAQSRLYSMTQEEAATRPEVITGTLTIFGRDAYVLIDSGSERSFISNAFAGYSDRDLSPLDCDLVVHTSLGEEIFKNVVFKDCPIVVGRAILYANLIPLELKDFDAILGMDWLEKHYANVDCHTKVVQFRRPRKRMVQFVGERRVLPSCVISAIETRKLLSKGCPAYLAHIIDTTTPTPIIEHIPIVNEFPDIFPEELPGLPPEREFDFTIDLHPGTDPISITPYRMAPTELKELKTQLQELLDKGFIRPSVSPWGAPVLFVKKKDRSLRLCIDYRQLNRVTGKNRYPLPRIDDLFDQLQVMPFGLTNAPAAFMDLMNRVFHLYHDKFVIVFIDDILVYSRNENEHANHLRIVLQTLREHELYAKLSKCEFWLQEVGFLGHVVSRDGIYVDSGKVEAILNWERPKTVTEIRSFLRLAGYYRRFVEDFSLIAAPLTRLTRKGVRFVWDERLMPPNKGLGCVLMQDGKVVANASRQLKKHEENYPTHDLELAAVVFALKIWRHYLYGETCRIFTDHKSLKYIMTQSELNLRQRRWLELIKDYDLIIDYHPGKANVVADALSRKASNSSALAAIKVSYFPQLIGIRSLGVTLEIEHNSAALIARFEVRPTLTDKIKERQQNDDKLMEEFRKLWSGEATEYRIRNDGILLFKERICIPKDDVIRKAILEEAHSSAFAMHPGSTKMYQTIKESYWWPGMKREIAEFVARCLICQQVKAEHQKPTGTLQPLPIPQWKWEHITMDFVVGLPRTQAGNNVIWVIVDRLTKAAHFLPIRNGWTLEHLAKFWDVHLPLIEFAYNNSYHASIGMPPYEVLYGRKCRTPLCWDEVGERQLLGRELVEITAGKVKIIRDHLKVAQDRQKSYADIRRKELEFEIGDKVFLKVAPWKGVIRFRKAGKLNPRYIGPFIITQQIGPVAYRLDLSSELERIHDVFHISMLKKYVPDDSHILEAPPIELKENMSFEVQPIEILDRQIRFLRNKQIPLVKVLWQSGEIEEMTWETEEA</sequence>
<dbReference type="InterPro" id="IPR036397">
    <property type="entry name" value="RNaseH_sf"/>
</dbReference>
<evidence type="ECO:0000259" key="21">
    <source>
        <dbReference type="Pfam" id="PF24626"/>
    </source>
</evidence>
<evidence type="ECO:0000256" key="12">
    <source>
        <dbReference type="ARBA" id="ARBA00022918"/>
    </source>
</evidence>
<dbReference type="EC" id="2.7.7.49" evidence="1"/>
<dbReference type="GO" id="GO:0004519">
    <property type="term" value="F:endonuclease activity"/>
    <property type="evidence" value="ECO:0007669"/>
    <property type="project" value="UniProtKB-KW"/>
</dbReference>
<feature type="region of interest" description="Disordered" evidence="16">
    <location>
        <begin position="98"/>
        <end position="148"/>
    </location>
</feature>
<evidence type="ECO:0000256" key="2">
    <source>
        <dbReference type="ARBA" id="ARBA00022670"/>
    </source>
</evidence>
<dbReference type="CDD" id="cd09274">
    <property type="entry name" value="RNase_HI_RT_Ty3"/>
    <property type="match status" value="1"/>
</dbReference>
<dbReference type="InterPro" id="IPR041373">
    <property type="entry name" value="RT_RNaseH"/>
</dbReference>
<dbReference type="FunFam" id="1.10.340.70:FF:000001">
    <property type="entry name" value="Retrovirus-related Pol polyprotein from transposon gypsy-like Protein"/>
    <property type="match status" value="1"/>
</dbReference>
<dbReference type="InterPro" id="IPR056924">
    <property type="entry name" value="SH3_Tf2-1"/>
</dbReference>
<evidence type="ECO:0000256" key="5">
    <source>
        <dbReference type="ARBA" id="ARBA00022722"/>
    </source>
</evidence>
<evidence type="ECO:0000256" key="13">
    <source>
        <dbReference type="ARBA" id="ARBA00022932"/>
    </source>
</evidence>
<dbReference type="SUPFAM" id="SSF53098">
    <property type="entry name" value="Ribonuclease H-like"/>
    <property type="match status" value="1"/>
</dbReference>
<feature type="compositionally biased region" description="Polar residues" evidence="16">
    <location>
        <begin position="421"/>
        <end position="445"/>
    </location>
</feature>
<dbReference type="Pfam" id="PF24626">
    <property type="entry name" value="SH3_Tf2-1"/>
    <property type="match status" value="1"/>
</dbReference>
<dbReference type="OrthoDB" id="2013610at2759"/>
<dbReference type="OMA" id="FKERICI"/>
<dbReference type="GO" id="GO:0015074">
    <property type="term" value="P:DNA integration"/>
    <property type="evidence" value="ECO:0007669"/>
    <property type="project" value="UniProtKB-KW"/>
</dbReference>
<feature type="domain" description="Tf2-1-like SH3-like" evidence="21">
    <location>
        <begin position="1303"/>
        <end position="1368"/>
    </location>
</feature>
<evidence type="ECO:0000256" key="7">
    <source>
        <dbReference type="ARBA" id="ARBA00022750"/>
    </source>
</evidence>
<dbReference type="Gene3D" id="2.40.70.10">
    <property type="entry name" value="Acid Proteases"/>
    <property type="match status" value="1"/>
</dbReference>
<dbReference type="InterPro" id="IPR043502">
    <property type="entry name" value="DNA/RNA_pol_sf"/>
</dbReference>
<name>A0A1R3KHV5_COCAP</name>
<keyword evidence="7" id="KW-0064">Aspartyl protease</keyword>
<dbReference type="InterPro" id="IPR041588">
    <property type="entry name" value="Integrase_H2C2"/>
</dbReference>
<proteinExistence type="predicted"/>
<dbReference type="Gene3D" id="3.30.70.270">
    <property type="match status" value="2"/>
</dbReference>
<keyword evidence="15" id="KW-0233">DNA recombination</keyword>
<dbReference type="GO" id="GO:0003964">
    <property type="term" value="F:RNA-directed DNA polymerase activity"/>
    <property type="evidence" value="ECO:0007669"/>
    <property type="project" value="UniProtKB-KW"/>
</dbReference>
<dbReference type="GO" id="GO:0006508">
    <property type="term" value="P:proteolysis"/>
    <property type="evidence" value="ECO:0007669"/>
    <property type="project" value="UniProtKB-KW"/>
</dbReference>
<dbReference type="CDD" id="cd01647">
    <property type="entry name" value="RT_LTR"/>
    <property type="match status" value="1"/>
</dbReference>
<dbReference type="Pfam" id="PF17921">
    <property type="entry name" value="Integrase_H2C2"/>
    <property type="match status" value="1"/>
</dbReference>
<dbReference type="Gene3D" id="3.30.420.10">
    <property type="entry name" value="Ribonuclease H-like superfamily/Ribonuclease H"/>
    <property type="match status" value="2"/>
</dbReference>
<keyword evidence="4" id="KW-0548">Nucleotidyltransferase</keyword>
<dbReference type="CDD" id="cd00303">
    <property type="entry name" value="retropepsin_like"/>
    <property type="match status" value="1"/>
</dbReference>
<dbReference type="InterPro" id="IPR000477">
    <property type="entry name" value="RT_dom"/>
</dbReference>
<evidence type="ECO:0000256" key="8">
    <source>
        <dbReference type="ARBA" id="ARBA00022759"/>
    </source>
</evidence>
<dbReference type="PANTHER" id="PTHR37984">
    <property type="entry name" value="PROTEIN CBG26694"/>
    <property type="match status" value="1"/>
</dbReference>
<feature type="compositionally biased region" description="Polar residues" evidence="16">
    <location>
        <begin position="45"/>
        <end position="58"/>
    </location>
</feature>
<keyword evidence="9" id="KW-0378">Hydrolase</keyword>
<keyword evidence="12 22" id="KW-0695">RNA-directed DNA polymerase</keyword>
<accession>A0A1R3KHV5</accession>
<dbReference type="InterPro" id="IPR005162">
    <property type="entry name" value="Retrotrans_gag_dom"/>
</dbReference>
<evidence type="ECO:0000256" key="9">
    <source>
        <dbReference type="ARBA" id="ARBA00022801"/>
    </source>
</evidence>
<evidence type="ECO:0000259" key="17">
    <source>
        <dbReference type="Pfam" id="PF00078"/>
    </source>
</evidence>
<evidence type="ECO:0000259" key="20">
    <source>
        <dbReference type="Pfam" id="PF17921"/>
    </source>
</evidence>
<keyword evidence="13" id="KW-0239">DNA-directed DNA polymerase</keyword>
<dbReference type="GO" id="GO:0006310">
    <property type="term" value="P:DNA recombination"/>
    <property type="evidence" value="ECO:0007669"/>
    <property type="project" value="UniProtKB-KW"/>
</dbReference>
<evidence type="ECO:0000256" key="14">
    <source>
        <dbReference type="ARBA" id="ARBA00023125"/>
    </source>
</evidence>
<dbReference type="InterPro" id="IPR021109">
    <property type="entry name" value="Peptidase_aspartic_dom_sf"/>
</dbReference>
<dbReference type="Gramene" id="OMP06578">
    <property type="protein sequence ID" value="OMP06578"/>
    <property type="gene ID" value="CCACVL1_01498"/>
</dbReference>
<evidence type="ECO:0000256" key="1">
    <source>
        <dbReference type="ARBA" id="ARBA00012493"/>
    </source>
</evidence>
<evidence type="ECO:0000256" key="6">
    <source>
        <dbReference type="ARBA" id="ARBA00022723"/>
    </source>
</evidence>
<feature type="region of interest" description="Disordered" evidence="16">
    <location>
        <begin position="45"/>
        <end position="83"/>
    </location>
</feature>
<dbReference type="SUPFAM" id="SSF56672">
    <property type="entry name" value="DNA/RNA polymerases"/>
    <property type="match status" value="1"/>
</dbReference>
<feature type="compositionally biased region" description="Polar residues" evidence="16">
    <location>
        <begin position="350"/>
        <end position="359"/>
    </location>
</feature>
<protein>
    <recommendedName>
        <fullName evidence="1">RNA-directed DNA polymerase</fullName>
        <ecNumber evidence="1">2.7.7.49</ecNumber>
    </recommendedName>
</protein>
<dbReference type="EMBL" id="AWWV01004859">
    <property type="protein sequence ID" value="OMP06578.1"/>
    <property type="molecule type" value="Genomic_DNA"/>
</dbReference>
<dbReference type="Pfam" id="PF00078">
    <property type="entry name" value="RVT_1"/>
    <property type="match status" value="1"/>
</dbReference>
<dbReference type="InterPro" id="IPR043128">
    <property type="entry name" value="Rev_trsase/Diguanyl_cyclase"/>
</dbReference>
<feature type="domain" description="Reverse transcriptase" evidence="17">
    <location>
        <begin position="730"/>
        <end position="814"/>
    </location>
</feature>
<feature type="compositionally biased region" description="Polar residues" evidence="16">
    <location>
        <begin position="388"/>
        <end position="407"/>
    </location>
</feature>
<reference evidence="22 23" key="1">
    <citation type="submission" date="2013-09" db="EMBL/GenBank/DDBJ databases">
        <title>Corchorus capsularis genome sequencing.</title>
        <authorList>
            <person name="Alam M."/>
            <person name="Haque M.S."/>
            <person name="Islam M.S."/>
            <person name="Emdad E.M."/>
            <person name="Islam M.M."/>
            <person name="Ahmed B."/>
            <person name="Halim A."/>
            <person name="Hossen Q.M.M."/>
            <person name="Hossain M.Z."/>
            <person name="Ahmed R."/>
            <person name="Khan M.M."/>
            <person name="Islam R."/>
            <person name="Rashid M.M."/>
            <person name="Khan S.A."/>
            <person name="Rahman M.S."/>
            <person name="Alam M."/>
        </authorList>
    </citation>
    <scope>NUCLEOTIDE SEQUENCE [LARGE SCALE GENOMIC DNA]</scope>
    <source>
        <strain evidence="23">cv. CVL-1</strain>
        <tissue evidence="22">Whole seedling</tissue>
    </source>
</reference>
<keyword evidence="23" id="KW-1185">Reference proteome</keyword>
<keyword evidence="5" id="KW-0540">Nuclease</keyword>
<comment type="caution">
    <text evidence="22">The sequence shown here is derived from an EMBL/GenBank/DDBJ whole genome shotgun (WGS) entry which is preliminary data.</text>
</comment>
<evidence type="ECO:0000256" key="15">
    <source>
        <dbReference type="ARBA" id="ARBA00023172"/>
    </source>
</evidence>
<evidence type="ECO:0000313" key="22">
    <source>
        <dbReference type="EMBL" id="OMP06578.1"/>
    </source>
</evidence>
<gene>
    <name evidence="22" type="ORF">CCACVL1_01498</name>
</gene>
<keyword evidence="14" id="KW-0238">DNA-binding</keyword>
<keyword evidence="2" id="KW-0645">Protease</keyword>
<evidence type="ECO:0000259" key="18">
    <source>
        <dbReference type="Pfam" id="PF03732"/>
    </source>
</evidence>
<feature type="domain" description="Retrotransposon gag" evidence="18">
    <location>
        <begin position="193"/>
        <end position="286"/>
    </location>
</feature>
<keyword evidence="10" id="KW-0460">Magnesium</keyword>
<dbReference type="Pfam" id="PF08284">
    <property type="entry name" value="RVP_2"/>
    <property type="match status" value="1"/>
</dbReference>
<dbReference type="STRING" id="210143.A0A1R3KHV5"/>
<dbReference type="InterPro" id="IPR050951">
    <property type="entry name" value="Retrovirus_Pol_polyprotein"/>
</dbReference>
<keyword evidence="11" id="KW-0229">DNA integration</keyword>
<dbReference type="GO" id="GO:0003677">
    <property type="term" value="F:DNA binding"/>
    <property type="evidence" value="ECO:0007669"/>
    <property type="project" value="UniProtKB-KW"/>
</dbReference>